<comment type="caution">
    <text evidence="1">The sequence shown here is derived from an EMBL/GenBank/DDBJ whole genome shotgun (WGS) entry which is preliminary data.</text>
</comment>
<sequence>MDTYFKLACLDFALEIFKQWKFIGEFKVVNAHYQFSGNITIIPSNSLMYTVMVAMVMPIPEALDYVFRKQVNVFNNYSDMQLRGQVDNN</sequence>
<dbReference type="Proteomes" id="UP000265520">
    <property type="component" value="Unassembled WGS sequence"/>
</dbReference>
<dbReference type="AlphaFoldDB" id="A0A392NUK8"/>
<accession>A0A392NUK8</accession>
<name>A0A392NUK8_9FABA</name>
<reference evidence="1 2" key="1">
    <citation type="journal article" date="2018" name="Front. Plant Sci.">
        <title>Red Clover (Trifolium pratense) and Zigzag Clover (T. medium) - A Picture of Genomic Similarities and Differences.</title>
        <authorList>
            <person name="Dluhosova J."/>
            <person name="Istvanek J."/>
            <person name="Nedelnik J."/>
            <person name="Repkova J."/>
        </authorList>
    </citation>
    <scope>NUCLEOTIDE SEQUENCE [LARGE SCALE GENOMIC DNA]</scope>
    <source>
        <strain evidence="2">cv. 10/8</strain>
        <tissue evidence="1">Leaf</tissue>
    </source>
</reference>
<dbReference type="EMBL" id="LXQA010051210">
    <property type="protein sequence ID" value="MCI03104.1"/>
    <property type="molecule type" value="Genomic_DNA"/>
</dbReference>
<evidence type="ECO:0000313" key="1">
    <source>
        <dbReference type="EMBL" id="MCI03104.1"/>
    </source>
</evidence>
<proteinExistence type="predicted"/>
<feature type="non-terminal residue" evidence="1">
    <location>
        <position position="89"/>
    </location>
</feature>
<organism evidence="1 2">
    <name type="scientific">Trifolium medium</name>
    <dbReference type="NCBI Taxonomy" id="97028"/>
    <lineage>
        <taxon>Eukaryota</taxon>
        <taxon>Viridiplantae</taxon>
        <taxon>Streptophyta</taxon>
        <taxon>Embryophyta</taxon>
        <taxon>Tracheophyta</taxon>
        <taxon>Spermatophyta</taxon>
        <taxon>Magnoliopsida</taxon>
        <taxon>eudicotyledons</taxon>
        <taxon>Gunneridae</taxon>
        <taxon>Pentapetalae</taxon>
        <taxon>rosids</taxon>
        <taxon>fabids</taxon>
        <taxon>Fabales</taxon>
        <taxon>Fabaceae</taxon>
        <taxon>Papilionoideae</taxon>
        <taxon>50 kb inversion clade</taxon>
        <taxon>NPAAA clade</taxon>
        <taxon>Hologalegina</taxon>
        <taxon>IRL clade</taxon>
        <taxon>Trifolieae</taxon>
        <taxon>Trifolium</taxon>
    </lineage>
</organism>
<protein>
    <submittedName>
        <fullName evidence="1">Uncharacterized protein</fullName>
    </submittedName>
</protein>
<evidence type="ECO:0000313" key="2">
    <source>
        <dbReference type="Proteomes" id="UP000265520"/>
    </source>
</evidence>
<keyword evidence="2" id="KW-1185">Reference proteome</keyword>